<comment type="catalytic activity">
    <reaction evidence="11">
        <text>L-seryl-[protein] + ATP = O-phospho-L-seryl-[protein] + ADP + H(+)</text>
        <dbReference type="Rhea" id="RHEA:17989"/>
        <dbReference type="Rhea" id="RHEA-COMP:9863"/>
        <dbReference type="Rhea" id="RHEA-COMP:11604"/>
        <dbReference type="ChEBI" id="CHEBI:15378"/>
        <dbReference type="ChEBI" id="CHEBI:29999"/>
        <dbReference type="ChEBI" id="CHEBI:30616"/>
        <dbReference type="ChEBI" id="CHEBI:83421"/>
        <dbReference type="ChEBI" id="CHEBI:456216"/>
        <dbReference type="EC" id="2.7.11.1"/>
    </reaction>
</comment>
<evidence type="ECO:0000313" key="14">
    <source>
        <dbReference type="EMBL" id="KAK1276478.1"/>
    </source>
</evidence>
<evidence type="ECO:0000256" key="5">
    <source>
        <dbReference type="ARBA" id="ARBA00022729"/>
    </source>
</evidence>
<protein>
    <recommendedName>
        <fullName evidence="1">non-specific serine/threonine protein kinase</fullName>
        <ecNumber evidence="1">2.7.11.1</ecNumber>
    </recommendedName>
</protein>
<sequence>MGMPEEMPEGDGRREGDAGKEGVPSSGGGVGTFGIEKDGNREDPVTRDLSFNRLTGEIPKSFERLVKKEFMHEAVPCLIDSRCPSAKNYHLHINCGGEEVSVNGTTYVNDQDLGSPAKYFASGDNWAFSSTGDSMDNDNTDNYIATNQFMLSMPDAKYMQAGIAPISLIYFGFCLVNGNYRVKLHFAEITITDENSFRSLRQRIFDVYIQGQIVMKDFNIRYEAQGSNKAIIKNFYALVKNNTLEIRLYWVGKGTVSLPYWGTYGPLISAISIESAKRLQRVSKKLMSHLAIFFELRDLDLQTGSFTLRQMKAATDNFSTENKIGEGGFGPVYKGNHEFLNEISMISALQHPNLVKLYGSCTEGNHLLLVYEYMENNSLARALFGPNEDQWNLDWLTRSKICVGIARGLAYLHGETRLKIVHRDIKPTNILLDKDLNPKISDFGLAKLDEEENTHIKTRIAGTM</sequence>
<feature type="domain" description="Protein kinase" evidence="13">
    <location>
        <begin position="318"/>
        <end position="464"/>
    </location>
</feature>
<keyword evidence="15" id="KW-1185">Reference proteome</keyword>
<reference evidence="14" key="1">
    <citation type="journal article" date="2023" name="Nat. Commun.">
        <title>Diploid and tetraploid genomes of Acorus and the evolution of monocots.</title>
        <authorList>
            <person name="Ma L."/>
            <person name="Liu K.W."/>
            <person name="Li Z."/>
            <person name="Hsiao Y.Y."/>
            <person name="Qi Y."/>
            <person name="Fu T."/>
            <person name="Tang G.D."/>
            <person name="Zhang D."/>
            <person name="Sun W.H."/>
            <person name="Liu D.K."/>
            <person name="Li Y."/>
            <person name="Chen G.Z."/>
            <person name="Liu X.D."/>
            <person name="Liao X.Y."/>
            <person name="Jiang Y.T."/>
            <person name="Yu X."/>
            <person name="Hao Y."/>
            <person name="Huang J."/>
            <person name="Zhao X.W."/>
            <person name="Ke S."/>
            <person name="Chen Y.Y."/>
            <person name="Wu W.L."/>
            <person name="Hsu J.L."/>
            <person name="Lin Y.F."/>
            <person name="Huang M.D."/>
            <person name="Li C.Y."/>
            <person name="Huang L."/>
            <person name="Wang Z.W."/>
            <person name="Zhao X."/>
            <person name="Zhong W.Y."/>
            <person name="Peng D.H."/>
            <person name="Ahmad S."/>
            <person name="Lan S."/>
            <person name="Zhang J.S."/>
            <person name="Tsai W.C."/>
            <person name="Van de Peer Y."/>
            <person name="Liu Z.J."/>
        </authorList>
    </citation>
    <scope>NUCLEOTIDE SEQUENCE</scope>
    <source>
        <strain evidence="14">SCP</strain>
    </source>
</reference>
<keyword evidence="8" id="KW-0067">ATP-binding</keyword>
<keyword evidence="3" id="KW-0597">Phosphoprotein</keyword>
<evidence type="ECO:0000256" key="6">
    <source>
        <dbReference type="ARBA" id="ARBA00022741"/>
    </source>
</evidence>
<keyword evidence="14" id="KW-0675">Receptor</keyword>
<keyword evidence="9" id="KW-0325">Glycoprotein</keyword>
<dbReference type="GO" id="GO:0005524">
    <property type="term" value="F:ATP binding"/>
    <property type="evidence" value="ECO:0007669"/>
    <property type="project" value="UniProtKB-KW"/>
</dbReference>
<evidence type="ECO:0000256" key="4">
    <source>
        <dbReference type="ARBA" id="ARBA00022679"/>
    </source>
</evidence>
<dbReference type="PROSITE" id="PS50011">
    <property type="entry name" value="PROTEIN_KINASE_DOM"/>
    <property type="match status" value="1"/>
</dbReference>
<keyword evidence="2" id="KW-0723">Serine/threonine-protein kinase</keyword>
<reference evidence="14" key="2">
    <citation type="submission" date="2023-06" db="EMBL/GenBank/DDBJ databases">
        <authorList>
            <person name="Ma L."/>
            <person name="Liu K.-W."/>
            <person name="Li Z."/>
            <person name="Hsiao Y.-Y."/>
            <person name="Qi Y."/>
            <person name="Fu T."/>
            <person name="Tang G."/>
            <person name="Zhang D."/>
            <person name="Sun W.-H."/>
            <person name="Liu D.-K."/>
            <person name="Li Y."/>
            <person name="Chen G.-Z."/>
            <person name="Liu X.-D."/>
            <person name="Liao X.-Y."/>
            <person name="Jiang Y.-T."/>
            <person name="Yu X."/>
            <person name="Hao Y."/>
            <person name="Huang J."/>
            <person name="Zhao X.-W."/>
            <person name="Ke S."/>
            <person name="Chen Y.-Y."/>
            <person name="Wu W.-L."/>
            <person name="Hsu J.-L."/>
            <person name="Lin Y.-F."/>
            <person name="Huang M.-D."/>
            <person name="Li C.-Y."/>
            <person name="Huang L."/>
            <person name="Wang Z.-W."/>
            <person name="Zhao X."/>
            <person name="Zhong W.-Y."/>
            <person name="Peng D.-H."/>
            <person name="Ahmad S."/>
            <person name="Lan S."/>
            <person name="Zhang J.-S."/>
            <person name="Tsai W.-C."/>
            <person name="Van De Peer Y."/>
            <person name="Liu Z.-J."/>
        </authorList>
    </citation>
    <scope>NUCLEOTIDE SEQUENCE</scope>
    <source>
        <strain evidence="14">SCP</strain>
        <tissue evidence="14">Leaves</tissue>
    </source>
</reference>
<accession>A0AAV9BI98</accession>
<keyword evidence="6" id="KW-0547">Nucleotide-binding</keyword>
<dbReference type="GO" id="GO:0004674">
    <property type="term" value="F:protein serine/threonine kinase activity"/>
    <property type="evidence" value="ECO:0007669"/>
    <property type="project" value="UniProtKB-KW"/>
</dbReference>
<keyword evidence="5" id="KW-0732">Signal</keyword>
<dbReference type="PANTHER" id="PTHR48006">
    <property type="entry name" value="LEUCINE-RICH REPEAT-CONTAINING PROTEIN DDB_G0281931-RELATED"/>
    <property type="match status" value="1"/>
</dbReference>
<dbReference type="FunFam" id="1.10.510.10:FF:001023">
    <property type="entry name" value="Os07g0541700 protein"/>
    <property type="match status" value="1"/>
</dbReference>
<proteinExistence type="predicted"/>
<dbReference type="InterPro" id="IPR051824">
    <property type="entry name" value="LRR_Rcpt-Like_S/T_Kinase"/>
</dbReference>
<keyword evidence="4" id="KW-0808">Transferase</keyword>
<dbReference type="Gene3D" id="2.60.120.430">
    <property type="entry name" value="Galactose-binding lectin"/>
    <property type="match status" value="1"/>
</dbReference>
<evidence type="ECO:0000256" key="3">
    <source>
        <dbReference type="ARBA" id="ARBA00022553"/>
    </source>
</evidence>
<evidence type="ECO:0000256" key="1">
    <source>
        <dbReference type="ARBA" id="ARBA00012513"/>
    </source>
</evidence>
<dbReference type="EMBL" id="JAUJYN010000003">
    <property type="protein sequence ID" value="KAK1276478.1"/>
    <property type="molecule type" value="Genomic_DNA"/>
</dbReference>
<organism evidence="14 15">
    <name type="scientific">Acorus gramineus</name>
    <name type="common">Dwarf sweet flag</name>
    <dbReference type="NCBI Taxonomy" id="55184"/>
    <lineage>
        <taxon>Eukaryota</taxon>
        <taxon>Viridiplantae</taxon>
        <taxon>Streptophyta</taxon>
        <taxon>Embryophyta</taxon>
        <taxon>Tracheophyta</taxon>
        <taxon>Spermatophyta</taxon>
        <taxon>Magnoliopsida</taxon>
        <taxon>Liliopsida</taxon>
        <taxon>Acoraceae</taxon>
        <taxon>Acorus</taxon>
    </lineage>
</organism>
<evidence type="ECO:0000256" key="12">
    <source>
        <dbReference type="SAM" id="MobiDB-lite"/>
    </source>
</evidence>
<dbReference type="SMART" id="SM00220">
    <property type="entry name" value="S_TKc"/>
    <property type="match status" value="1"/>
</dbReference>
<dbReference type="PANTHER" id="PTHR48006:SF81">
    <property type="entry name" value="PROTEIN KINASE DOMAIN-CONTAINING PROTEIN"/>
    <property type="match status" value="1"/>
</dbReference>
<dbReference type="Gene3D" id="3.30.200.20">
    <property type="entry name" value="Phosphorylase Kinase, domain 1"/>
    <property type="match status" value="2"/>
</dbReference>
<dbReference type="Pfam" id="PF11721">
    <property type="entry name" value="Malectin"/>
    <property type="match status" value="1"/>
</dbReference>
<feature type="compositionally biased region" description="Basic and acidic residues" evidence="12">
    <location>
        <begin position="10"/>
        <end position="20"/>
    </location>
</feature>
<dbReference type="Pfam" id="PF00069">
    <property type="entry name" value="Pkinase"/>
    <property type="match status" value="1"/>
</dbReference>
<keyword evidence="7 14" id="KW-0418">Kinase</keyword>
<gene>
    <name evidence="14" type="ORF">QJS04_geneDACA020813</name>
</gene>
<evidence type="ECO:0000256" key="10">
    <source>
        <dbReference type="ARBA" id="ARBA00047899"/>
    </source>
</evidence>
<evidence type="ECO:0000313" key="15">
    <source>
        <dbReference type="Proteomes" id="UP001179952"/>
    </source>
</evidence>
<evidence type="ECO:0000256" key="8">
    <source>
        <dbReference type="ARBA" id="ARBA00022840"/>
    </source>
</evidence>
<dbReference type="PROSITE" id="PS00108">
    <property type="entry name" value="PROTEIN_KINASE_ST"/>
    <property type="match status" value="1"/>
</dbReference>
<dbReference type="Proteomes" id="UP001179952">
    <property type="component" value="Unassembled WGS sequence"/>
</dbReference>
<name>A0AAV9BI98_ACOGR</name>
<dbReference type="SUPFAM" id="SSF56112">
    <property type="entry name" value="Protein kinase-like (PK-like)"/>
    <property type="match status" value="1"/>
</dbReference>
<dbReference type="InterPro" id="IPR000719">
    <property type="entry name" value="Prot_kinase_dom"/>
</dbReference>
<evidence type="ECO:0000256" key="11">
    <source>
        <dbReference type="ARBA" id="ARBA00048679"/>
    </source>
</evidence>
<dbReference type="Gene3D" id="1.10.510.10">
    <property type="entry name" value="Transferase(Phosphotransferase) domain 1"/>
    <property type="match status" value="1"/>
</dbReference>
<dbReference type="InterPro" id="IPR008271">
    <property type="entry name" value="Ser/Thr_kinase_AS"/>
</dbReference>
<evidence type="ECO:0000256" key="2">
    <source>
        <dbReference type="ARBA" id="ARBA00022527"/>
    </source>
</evidence>
<dbReference type="EC" id="2.7.11.1" evidence="1"/>
<dbReference type="FunFam" id="2.60.120.430:FF:000004">
    <property type="entry name" value="Putative leucine-rich repeat receptor-like serine/threonine-protein kinase"/>
    <property type="match status" value="1"/>
</dbReference>
<comment type="catalytic activity">
    <reaction evidence="10">
        <text>L-threonyl-[protein] + ATP = O-phospho-L-threonyl-[protein] + ADP + H(+)</text>
        <dbReference type="Rhea" id="RHEA:46608"/>
        <dbReference type="Rhea" id="RHEA-COMP:11060"/>
        <dbReference type="Rhea" id="RHEA-COMP:11605"/>
        <dbReference type="ChEBI" id="CHEBI:15378"/>
        <dbReference type="ChEBI" id="CHEBI:30013"/>
        <dbReference type="ChEBI" id="CHEBI:30616"/>
        <dbReference type="ChEBI" id="CHEBI:61977"/>
        <dbReference type="ChEBI" id="CHEBI:456216"/>
        <dbReference type="EC" id="2.7.11.1"/>
    </reaction>
</comment>
<evidence type="ECO:0000256" key="9">
    <source>
        <dbReference type="ARBA" id="ARBA00023180"/>
    </source>
</evidence>
<evidence type="ECO:0000256" key="7">
    <source>
        <dbReference type="ARBA" id="ARBA00022777"/>
    </source>
</evidence>
<comment type="caution">
    <text evidence="14">The sequence shown here is derived from an EMBL/GenBank/DDBJ whole genome shotgun (WGS) entry which is preliminary data.</text>
</comment>
<dbReference type="InterPro" id="IPR011009">
    <property type="entry name" value="Kinase-like_dom_sf"/>
</dbReference>
<evidence type="ECO:0000259" key="13">
    <source>
        <dbReference type="PROSITE" id="PS50011"/>
    </source>
</evidence>
<feature type="compositionally biased region" description="Basic and acidic residues" evidence="12">
    <location>
        <begin position="35"/>
        <end position="46"/>
    </location>
</feature>
<dbReference type="InterPro" id="IPR021720">
    <property type="entry name" value="Malectin_dom"/>
</dbReference>
<feature type="region of interest" description="Disordered" evidence="12">
    <location>
        <begin position="1"/>
        <end position="46"/>
    </location>
</feature>
<dbReference type="AlphaFoldDB" id="A0AAV9BI98"/>